<keyword evidence="4" id="KW-1185">Reference proteome</keyword>
<name>A0ABU9KYR1_9FLAO</name>
<reference evidence="3 4" key="1">
    <citation type="submission" date="2024-04" db="EMBL/GenBank/DDBJ databases">
        <title>whole genome sequencing of Lutimonas vermicola strain IMCC1616.</title>
        <authorList>
            <person name="Bae S.S."/>
        </authorList>
    </citation>
    <scope>NUCLEOTIDE SEQUENCE [LARGE SCALE GENOMIC DNA]</scope>
    <source>
        <strain evidence="3 4">IMCC1616</strain>
    </source>
</reference>
<evidence type="ECO:0000259" key="2">
    <source>
        <dbReference type="Pfam" id="PF06439"/>
    </source>
</evidence>
<gene>
    <name evidence="3" type="ORF">AABB81_05450</name>
</gene>
<dbReference type="EMBL" id="JBCDNA010000001">
    <property type="protein sequence ID" value="MEL4455331.1"/>
    <property type="molecule type" value="Genomic_DNA"/>
</dbReference>
<dbReference type="Pfam" id="PF06439">
    <property type="entry name" value="3keto-disac_hyd"/>
    <property type="match status" value="1"/>
</dbReference>
<dbReference type="InterPro" id="IPR010496">
    <property type="entry name" value="AL/BT2_dom"/>
</dbReference>
<dbReference type="Proteomes" id="UP001474120">
    <property type="component" value="Unassembled WGS sequence"/>
</dbReference>
<evidence type="ECO:0000256" key="1">
    <source>
        <dbReference type="SAM" id="SignalP"/>
    </source>
</evidence>
<dbReference type="PROSITE" id="PS51257">
    <property type="entry name" value="PROKAR_LIPOPROTEIN"/>
    <property type="match status" value="1"/>
</dbReference>
<protein>
    <submittedName>
        <fullName evidence="3">DUF1080 domain-containing protein</fullName>
    </submittedName>
</protein>
<feature type="signal peptide" evidence="1">
    <location>
        <begin position="1"/>
        <end position="18"/>
    </location>
</feature>
<evidence type="ECO:0000313" key="4">
    <source>
        <dbReference type="Proteomes" id="UP001474120"/>
    </source>
</evidence>
<feature type="chain" id="PRO_5045649203" evidence="1">
    <location>
        <begin position="19"/>
        <end position="267"/>
    </location>
</feature>
<evidence type="ECO:0000313" key="3">
    <source>
        <dbReference type="EMBL" id="MEL4455331.1"/>
    </source>
</evidence>
<dbReference type="Gene3D" id="2.60.120.560">
    <property type="entry name" value="Exo-inulinase, domain 1"/>
    <property type="match status" value="1"/>
</dbReference>
<comment type="caution">
    <text evidence="3">The sequence shown here is derived from an EMBL/GenBank/DDBJ whole genome shotgun (WGS) entry which is preliminary data.</text>
</comment>
<dbReference type="RefSeq" id="WP_342159147.1">
    <property type="nucleotide sequence ID" value="NZ_JBCDNA010000001.1"/>
</dbReference>
<keyword evidence="1" id="KW-0732">Signal</keyword>
<feature type="domain" description="3-keto-alpha-glucoside-1,2-lyase/3-keto-2-hydroxy-glucal hydratase" evidence="2">
    <location>
        <begin position="58"/>
        <end position="265"/>
    </location>
</feature>
<accession>A0ABU9KYR1</accession>
<sequence>MKKRIFVIAIGIATTAFMVSCGGGAKKEAPAEEVVEEVVEVVEVAAPNTLTEAEKADGWMLLFDGTSSTGWRGYNQETFPENWKIVDGTLYCVASGRGEAGAENGGDIVYDKPFENFKLKLEWKIGEGGNSGIFYLAQEGKDKIWRTAPEMQVLDNERHIDAELGKDGNHKAGSLYDLIPAKPQNTKPAGEWNSVEILVYKGTVIHRQNGEQVVEYHLWTPEWNEMIKNSKFPEYNPDWANVAKKGLIGLQDHGDDVWFRSIKVKEM</sequence>
<organism evidence="3 4">
    <name type="scientific">Lutimonas vermicola</name>
    <dbReference type="NCBI Taxonomy" id="414288"/>
    <lineage>
        <taxon>Bacteria</taxon>
        <taxon>Pseudomonadati</taxon>
        <taxon>Bacteroidota</taxon>
        <taxon>Flavobacteriia</taxon>
        <taxon>Flavobacteriales</taxon>
        <taxon>Flavobacteriaceae</taxon>
        <taxon>Lutimonas</taxon>
    </lineage>
</organism>
<proteinExistence type="predicted"/>